<organism evidence="1 2">
    <name type="scientific">Racocetra persica</name>
    <dbReference type="NCBI Taxonomy" id="160502"/>
    <lineage>
        <taxon>Eukaryota</taxon>
        <taxon>Fungi</taxon>
        <taxon>Fungi incertae sedis</taxon>
        <taxon>Mucoromycota</taxon>
        <taxon>Glomeromycotina</taxon>
        <taxon>Glomeromycetes</taxon>
        <taxon>Diversisporales</taxon>
        <taxon>Gigasporaceae</taxon>
        <taxon>Racocetra</taxon>
    </lineage>
</organism>
<evidence type="ECO:0000313" key="1">
    <source>
        <dbReference type="EMBL" id="CAG8778041.1"/>
    </source>
</evidence>
<gene>
    <name evidence="1" type="ORF">RPERSI_LOCUS17179</name>
</gene>
<keyword evidence="2" id="KW-1185">Reference proteome</keyword>
<dbReference type="Proteomes" id="UP000789920">
    <property type="component" value="Unassembled WGS sequence"/>
</dbReference>
<name>A0ACA9R647_9GLOM</name>
<accession>A0ACA9R647</accession>
<protein>
    <submittedName>
        <fullName evidence="1">6260_t:CDS:1</fullName>
    </submittedName>
</protein>
<proteinExistence type="predicted"/>
<reference evidence="1" key="1">
    <citation type="submission" date="2021-06" db="EMBL/GenBank/DDBJ databases">
        <authorList>
            <person name="Kallberg Y."/>
            <person name="Tangrot J."/>
            <person name="Rosling A."/>
        </authorList>
    </citation>
    <scope>NUCLEOTIDE SEQUENCE</scope>
    <source>
        <strain evidence="1">MA461A</strain>
    </source>
</reference>
<dbReference type="EMBL" id="CAJVQC010043695">
    <property type="protein sequence ID" value="CAG8778041.1"/>
    <property type="molecule type" value="Genomic_DNA"/>
</dbReference>
<evidence type="ECO:0000313" key="2">
    <source>
        <dbReference type="Proteomes" id="UP000789920"/>
    </source>
</evidence>
<feature type="non-terminal residue" evidence="1">
    <location>
        <position position="1"/>
    </location>
</feature>
<comment type="caution">
    <text evidence="1">The sequence shown here is derived from an EMBL/GenBank/DDBJ whole genome shotgun (WGS) entry which is preliminary data.</text>
</comment>
<sequence length="53" mass="6053">RVVELETENTEISVLKKKIIEVEAKLVILKQKLLQNDNTSNNSVSNDNIFNLI</sequence>